<keyword evidence="1" id="KW-0812">Transmembrane</keyword>
<dbReference type="AlphaFoldDB" id="A0A655X3A7"/>
<proteinExistence type="predicted"/>
<protein>
    <submittedName>
        <fullName evidence="2">Predicted membrane protein (DUF2127)</fullName>
    </submittedName>
</protein>
<dbReference type="InterPro" id="IPR021125">
    <property type="entry name" value="DUF2127"/>
</dbReference>
<evidence type="ECO:0000313" key="2">
    <source>
        <dbReference type="EMBL" id="CSC04075.1"/>
    </source>
</evidence>
<name>A0A655X3A7_VIBCL</name>
<keyword evidence="1" id="KW-1133">Transmembrane helix</keyword>
<sequence>MWTEWFALLSGAIYLPFEVYELFTHPGVFSIAALLINLVIVLYMYRIIRNKVPQR</sequence>
<dbReference type="Proteomes" id="UP000046067">
    <property type="component" value="Unassembled WGS sequence"/>
</dbReference>
<dbReference type="Pfam" id="PF09900">
    <property type="entry name" value="DUF2127"/>
    <property type="match status" value="1"/>
</dbReference>
<organism evidence="2 3">
    <name type="scientific">Vibrio cholerae</name>
    <dbReference type="NCBI Taxonomy" id="666"/>
    <lineage>
        <taxon>Bacteria</taxon>
        <taxon>Pseudomonadati</taxon>
        <taxon>Pseudomonadota</taxon>
        <taxon>Gammaproteobacteria</taxon>
        <taxon>Vibrionales</taxon>
        <taxon>Vibrionaceae</taxon>
        <taxon>Vibrio</taxon>
    </lineage>
</organism>
<keyword evidence="1" id="KW-0472">Membrane</keyword>
<evidence type="ECO:0000256" key="1">
    <source>
        <dbReference type="SAM" id="Phobius"/>
    </source>
</evidence>
<dbReference type="EMBL" id="CWQJ01000008">
    <property type="protein sequence ID" value="CSC04075.1"/>
    <property type="molecule type" value="Genomic_DNA"/>
</dbReference>
<accession>A0A655X3A7</accession>
<reference evidence="2 3" key="1">
    <citation type="submission" date="2015-07" db="EMBL/GenBank/DDBJ databases">
        <authorList>
            <consortium name="Pathogen Informatics"/>
        </authorList>
    </citation>
    <scope>NUCLEOTIDE SEQUENCE [LARGE SCALE GENOMIC DNA]</scope>
    <source>
        <strain evidence="2 3">A325</strain>
    </source>
</reference>
<feature type="transmembrane region" description="Helical" evidence="1">
    <location>
        <begin position="27"/>
        <end position="45"/>
    </location>
</feature>
<evidence type="ECO:0000313" key="3">
    <source>
        <dbReference type="Proteomes" id="UP000046067"/>
    </source>
</evidence>
<gene>
    <name evidence="2" type="ORF">ERS013201_01628</name>
</gene>